<comment type="catalytic activity">
    <reaction evidence="1">
        <text>a 4-O-methyl-thymidine in DNA + L-cysteinyl-[protein] = a thymidine in DNA + S-methyl-L-cysteinyl-[protein]</text>
        <dbReference type="Rhea" id="RHEA:53428"/>
        <dbReference type="Rhea" id="RHEA-COMP:10131"/>
        <dbReference type="Rhea" id="RHEA-COMP:10132"/>
        <dbReference type="Rhea" id="RHEA-COMP:13555"/>
        <dbReference type="Rhea" id="RHEA-COMP:13556"/>
        <dbReference type="ChEBI" id="CHEBI:29950"/>
        <dbReference type="ChEBI" id="CHEBI:82612"/>
        <dbReference type="ChEBI" id="CHEBI:137386"/>
        <dbReference type="ChEBI" id="CHEBI:137387"/>
        <dbReference type="EC" id="2.1.1.63"/>
    </reaction>
</comment>
<evidence type="ECO:0000256" key="1">
    <source>
        <dbReference type="ARBA" id="ARBA00001286"/>
    </source>
</evidence>
<feature type="non-terminal residue" evidence="10">
    <location>
        <position position="1"/>
    </location>
</feature>
<dbReference type="InterPro" id="IPR036217">
    <property type="entry name" value="MethylDNA_cys_MeTrfase_DNAb"/>
</dbReference>
<evidence type="ECO:0000256" key="4">
    <source>
        <dbReference type="ARBA" id="ARBA00022603"/>
    </source>
</evidence>
<proteinExistence type="inferred from homology"/>
<evidence type="ECO:0000256" key="5">
    <source>
        <dbReference type="ARBA" id="ARBA00022679"/>
    </source>
</evidence>
<evidence type="ECO:0000259" key="9">
    <source>
        <dbReference type="Pfam" id="PF01035"/>
    </source>
</evidence>
<sequence>YEIREIKLGPFWMLAEAEGKKLVGVSFFHKKESSSVSEVNISGGNKDEITHLSPILERLQEDLINYWRGEKIDFSDYPLRLDNCSPFAKKVWTLTRKIPYGEVRSYKWIAEKIHTKGYRAVGAALARNPFPIIIPCHRVIRENGSLGGYSPELKIKRKLLEREGVQRAVYNM</sequence>
<keyword evidence="6" id="KW-0227">DNA damage</keyword>
<dbReference type="PROSITE" id="PS00374">
    <property type="entry name" value="MGMT"/>
    <property type="match status" value="1"/>
</dbReference>
<dbReference type="EC" id="2.1.1.63" evidence="3"/>
<comment type="caution">
    <text evidence="10">The sequence shown here is derived from an EMBL/GenBank/DDBJ whole genome shotgun (WGS) entry which is preliminary data.</text>
</comment>
<organism evidence="10 11">
    <name type="scientific">Aerophobetes bacterium</name>
    <dbReference type="NCBI Taxonomy" id="2030807"/>
    <lineage>
        <taxon>Bacteria</taxon>
        <taxon>Candidatus Aerophobota</taxon>
    </lineage>
</organism>
<dbReference type="Pfam" id="PF01035">
    <property type="entry name" value="DNA_binding_1"/>
    <property type="match status" value="1"/>
</dbReference>
<evidence type="ECO:0000256" key="8">
    <source>
        <dbReference type="ARBA" id="ARBA00049348"/>
    </source>
</evidence>
<dbReference type="InterPro" id="IPR036388">
    <property type="entry name" value="WH-like_DNA-bd_sf"/>
</dbReference>
<dbReference type="EMBL" id="SOKJ01000237">
    <property type="protein sequence ID" value="TET10243.1"/>
    <property type="molecule type" value="Genomic_DNA"/>
</dbReference>
<comment type="catalytic activity">
    <reaction evidence="8">
        <text>a 6-O-methyl-2'-deoxyguanosine in DNA + L-cysteinyl-[protein] = S-methyl-L-cysteinyl-[protein] + a 2'-deoxyguanosine in DNA</text>
        <dbReference type="Rhea" id="RHEA:24000"/>
        <dbReference type="Rhea" id="RHEA-COMP:10131"/>
        <dbReference type="Rhea" id="RHEA-COMP:10132"/>
        <dbReference type="Rhea" id="RHEA-COMP:11367"/>
        <dbReference type="Rhea" id="RHEA-COMP:11368"/>
        <dbReference type="ChEBI" id="CHEBI:29950"/>
        <dbReference type="ChEBI" id="CHEBI:82612"/>
        <dbReference type="ChEBI" id="CHEBI:85445"/>
        <dbReference type="ChEBI" id="CHEBI:85448"/>
        <dbReference type="EC" id="2.1.1.63"/>
    </reaction>
</comment>
<dbReference type="PANTHER" id="PTHR10815">
    <property type="entry name" value="METHYLATED-DNA--PROTEIN-CYSTEINE METHYLTRANSFERASE"/>
    <property type="match status" value="1"/>
</dbReference>
<dbReference type="Gene3D" id="1.10.10.10">
    <property type="entry name" value="Winged helix-like DNA-binding domain superfamily/Winged helix DNA-binding domain"/>
    <property type="match status" value="1"/>
</dbReference>
<dbReference type="InterPro" id="IPR014048">
    <property type="entry name" value="MethylDNA_cys_MeTrfase_DNA-bd"/>
</dbReference>
<dbReference type="GO" id="GO:0006281">
    <property type="term" value="P:DNA repair"/>
    <property type="evidence" value="ECO:0007669"/>
    <property type="project" value="UniProtKB-KW"/>
</dbReference>
<gene>
    <name evidence="10" type="ORF">E3J84_04230</name>
</gene>
<reference evidence="10 11" key="1">
    <citation type="submission" date="2019-03" db="EMBL/GenBank/DDBJ databases">
        <title>Metabolic potential of uncultured bacteria and archaea associated with petroleum seepage in deep-sea sediments.</title>
        <authorList>
            <person name="Dong X."/>
            <person name="Hubert C."/>
        </authorList>
    </citation>
    <scope>NUCLEOTIDE SEQUENCE [LARGE SCALE GENOMIC DNA]</scope>
    <source>
        <strain evidence="10">E44_bin7</strain>
    </source>
</reference>
<dbReference type="CDD" id="cd06445">
    <property type="entry name" value="ATase"/>
    <property type="match status" value="1"/>
</dbReference>
<dbReference type="InterPro" id="IPR001497">
    <property type="entry name" value="MethylDNA_cys_MeTrfase_AS"/>
</dbReference>
<keyword evidence="7" id="KW-0234">DNA repair</keyword>
<comment type="similarity">
    <text evidence="2">Belongs to the MGMT family.</text>
</comment>
<dbReference type="NCBIfam" id="TIGR00589">
    <property type="entry name" value="ogt"/>
    <property type="match status" value="1"/>
</dbReference>
<dbReference type="AlphaFoldDB" id="A0A523RWU4"/>
<keyword evidence="4 10" id="KW-0489">Methyltransferase</keyword>
<evidence type="ECO:0000256" key="3">
    <source>
        <dbReference type="ARBA" id="ARBA00011918"/>
    </source>
</evidence>
<dbReference type="SUPFAM" id="SSF46767">
    <property type="entry name" value="Methylated DNA-protein cysteine methyltransferase, C-terminal domain"/>
    <property type="match status" value="1"/>
</dbReference>
<evidence type="ECO:0000313" key="10">
    <source>
        <dbReference type="EMBL" id="TET10243.1"/>
    </source>
</evidence>
<evidence type="ECO:0000256" key="7">
    <source>
        <dbReference type="ARBA" id="ARBA00023204"/>
    </source>
</evidence>
<evidence type="ECO:0000313" key="11">
    <source>
        <dbReference type="Proteomes" id="UP000316360"/>
    </source>
</evidence>
<feature type="domain" description="Methylated-DNA-[protein]-cysteine S-methyltransferase DNA binding" evidence="9">
    <location>
        <begin position="86"/>
        <end position="165"/>
    </location>
</feature>
<dbReference type="Proteomes" id="UP000316360">
    <property type="component" value="Unassembled WGS sequence"/>
</dbReference>
<dbReference type="PANTHER" id="PTHR10815:SF5">
    <property type="entry name" value="METHYLATED-DNA--PROTEIN-CYSTEINE METHYLTRANSFERASE"/>
    <property type="match status" value="1"/>
</dbReference>
<dbReference type="GO" id="GO:0032259">
    <property type="term" value="P:methylation"/>
    <property type="evidence" value="ECO:0007669"/>
    <property type="project" value="UniProtKB-KW"/>
</dbReference>
<dbReference type="FunFam" id="1.10.10.10:FF:000214">
    <property type="entry name" value="Methylated-DNA--protein-cysteine methyltransferase"/>
    <property type="match status" value="1"/>
</dbReference>
<name>A0A523RWU4_UNCAE</name>
<evidence type="ECO:0000256" key="6">
    <source>
        <dbReference type="ARBA" id="ARBA00022763"/>
    </source>
</evidence>
<protein>
    <recommendedName>
        <fullName evidence="3">methylated-DNA--[protein]-cysteine S-methyltransferase</fullName>
        <ecNumber evidence="3">2.1.1.63</ecNumber>
    </recommendedName>
</protein>
<accession>A0A523RWU4</accession>
<dbReference type="GO" id="GO:0003908">
    <property type="term" value="F:methylated-DNA-[protein]-cysteine S-methyltransferase activity"/>
    <property type="evidence" value="ECO:0007669"/>
    <property type="project" value="UniProtKB-EC"/>
</dbReference>
<evidence type="ECO:0000256" key="2">
    <source>
        <dbReference type="ARBA" id="ARBA00008711"/>
    </source>
</evidence>
<keyword evidence="5 10" id="KW-0808">Transferase</keyword>